<name>A0A1L3SL20_9HYPH</name>
<evidence type="ECO:0000256" key="14">
    <source>
        <dbReference type="ARBA" id="ARBA00034923"/>
    </source>
</evidence>
<sequence length="924" mass="102618">MKLTTEQAYAIGHAGGNLQLIACAGSGKTEVVAQHITRLLTPQAEGGMGLKPANIVAFTFTEKAAAELKQRVLDRCRERLPGLTGMAEMYIGTIHGFSLDLLRTEVPQYLKYDVLNEVQQVLFVDRNSAKSGLTATSTLQGAKLKRYVDTRLYIEAMSILRESAVDWKALKGTTILEGFGAYTTLLHERDMFDYSAILQCAVEALEKDETLRARMAQRIKIIIVDEYQDVNPIQERIVRQLHGLGAAVKVVGDDDQTIYQWRGSDVGNILSFADRYAPVSTIKLEANFRSTPGITDVARLVIEKNASRLDKAMQSADAQSYEAGDIVALQFTSPDEEADYIAKICKALRGTMIEEGAGKRPISWSDMSVLVRYTKMGAPIRRAFEREGIPFVSVGMDTLFDAAEGQAARLLFYFMANRATQDDVVQAWRAANLGVPEGMLDAAITAAEATRAKMAVEDQDVRFSVYNIQRQFMGFLEEIGLKEELVPGGRGPQVFYNLGKFSQAISDFESIYFHSRPLQKYESFAGFLEHQAEDAYGQSSGAEDKLASFDAVQILTIHRAKGLQWPVVFIPQLVRNQFPASPRGGRNVWHLIPSAAVAGQGRFRGSEADERRLFYVAVTRSQKHLHMTTASTPGSNRYVHPSVFFHDVLESKFVKRLRQSYDARERGDPRSKASISNVNLSFSDIRYYFECPYQFKMRTLYGFNAPLDEALGYGKTLHDALAELHQRAIDGVPIKPADADELVDRHLHVPFAYPSLRDTMRASAKRTVEKYIEARQAEFDKIEFSEKSIEVALEDGINVLGRIDLVRRRDTNAVAIVDLKSTERAQAEELTEAQLHIYALGYRELTGKDADFVETYELDTQTRKPRAVDADLIADVVGKVKSAANGLRSNAFPATPNAVQCGRCDFSRLCGSCAVGKAAAGAAK</sequence>
<keyword evidence="3 16" id="KW-0547">Nucleotide-binding</keyword>
<keyword evidence="6 16" id="KW-0347">Helicase</keyword>
<dbReference type="Gene3D" id="1.10.10.160">
    <property type="match status" value="1"/>
</dbReference>
<dbReference type="PANTHER" id="PTHR11070">
    <property type="entry name" value="UVRD / RECB / PCRA DNA HELICASE FAMILY MEMBER"/>
    <property type="match status" value="1"/>
</dbReference>
<evidence type="ECO:0000259" key="18">
    <source>
        <dbReference type="PROSITE" id="PS51217"/>
    </source>
</evidence>
<dbReference type="InterPro" id="IPR013986">
    <property type="entry name" value="DExx_box_DNA_helicase_dom_sf"/>
</dbReference>
<dbReference type="PROSITE" id="PS51198">
    <property type="entry name" value="UVRD_HELICASE_ATP_BIND"/>
    <property type="match status" value="1"/>
</dbReference>
<dbReference type="Gene3D" id="1.10.486.10">
    <property type="entry name" value="PCRA, domain 4"/>
    <property type="match status" value="1"/>
</dbReference>
<dbReference type="InterPro" id="IPR000212">
    <property type="entry name" value="DNA_helicase_UvrD/REP"/>
</dbReference>
<evidence type="ECO:0000256" key="4">
    <source>
        <dbReference type="ARBA" id="ARBA00022763"/>
    </source>
</evidence>
<comment type="similarity">
    <text evidence="1">Belongs to the helicase family. UvrD subfamily.</text>
</comment>
<reference evidence="20" key="1">
    <citation type="submission" date="2016-11" db="EMBL/GenBank/DDBJ databases">
        <title>Mesorhizobium oceanicum sp. nov., isolated from deep seawater in South China Sea.</title>
        <authorList>
            <person name="Fu G.-Y."/>
        </authorList>
    </citation>
    <scope>NUCLEOTIDE SEQUENCE [LARGE SCALE GENOMIC DNA]</scope>
    <source>
        <strain evidence="20">B7</strain>
    </source>
</reference>
<keyword evidence="11" id="KW-0413">Isomerase</keyword>
<evidence type="ECO:0000256" key="6">
    <source>
        <dbReference type="ARBA" id="ARBA00022806"/>
    </source>
</evidence>
<evidence type="ECO:0000256" key="9">
    <source>
        <dbReference type="ARBA" id="ARBA00023125"/>
    </source>
</evidence>
<dbReference type="InterPro" id="IPR038726">
    <property type="entry name" value="PDDEXK_AddAB-type"/>
</dbReference>
<organism evidence="19 20">
    <name type="scientific">Aquibium oceanicum</name>
    <dbReference type="NCBI Taxonomy" id="1670800"/>
    <lineage>
        <taxon>Bacteria</taxon>
        <taxon>Pseudomonadati</taxon>
        <taxon>Pseudomonadota</taxon>
        <taxon>Alphaproteobacteria</taxon>
        <taxon>Hyphomicrobiales</taxon>
        <taxon>Phyllobacteriaceae</taxon>
        <taxon>Aquibium</taxon>
    </lineage>
</organism>
<dbReference type="InterPro" id="IPR014017">
    <property type="entry name" value="DNA_helicase_UvrD-like_C"/>
</dbReference>
<evidence type="ECO:0000313" key="20">
    <source>
        <dbReference type="Proteomes" id="UP000182840"/>
    </source>
</evidence>
<dbReference type="AlphaFoldDB" id="A0A1L3SL20"/>
<evidence type="ECO:0000256" key="12">
    <source>
        <dbReference type="ARBA" id="ARBA00034617"/>
    </source>
</evidence>
<evidence type="ECO:0000256" key="2">
    <source>
        <dbReference type="ARBA" id="ARBA00022722"/>
    </source>
</evidence>
<protein>
    <recommendedName>
        <fullName evidence="13">DNA 3'-5' helicase</fullName>
        <ecNumber evidence="13">5.6.2.4</ecNumber>
    </recommendedName>
    <alternativeName>
        <fullName evidence="14">DNA 3'-5' helicase II</fullName>
    </alternativeName>
</protein>
<evidence type="ECO:0000256" key="8">
    <source>
        <dbReference type="ARBA" id="ARBA00022840"/>
    </source>
</evidence>
<evidence type="ECO:0000256" key="15">
    <source>
        <dbReference type="ARBA" id="ARBA00048988"/>
    </source>
</evidence>
<keyword evidence="7" id="KW-0269">Exonuclease</keyword>
<dbReference type="STRING" id="1670800.BSQ44_00550"/>
<dbReference type="InterPro" id="IPR027417">
    <property type="entry name" value="P-loop_NTPase"/>
</dbReference>
<evidence type="ECO:0000259" key="17">
    <source>
        <dbReference type="PROSITE" id="PS51198"/>
    </source>
</evidence>
<evidence type="ECO:0000256" key="11">
    <source>
        <dbReference type="ARBA" id="ARBA00023235"/>
    </source>
</evidence>
<evidence type="ECO:0000256" key="5">
    <source>
        <dbReference type="ARBA" id="ARBA00022801"/>
    </source>
</evidence>
<dbReference type="EMBL" id="CP018171">
    <property type="protein sequence ID" value="APH70035.1"/>
    <property type="molecule type" value="Genomic_DNA"/>
</dbReference>
<comment type="catalytic activity">
    <reaction evidence="15">
        <text>ATP + H2O = ADP + phosphate + H(+)</text>
        <dbReference type="Rhea" id="RHEA:13065"/>
        <dbReference type="ChEBI" id="CHEBI:15377"/>
        <dbReference type="ChEBI" id="CHEBI:15378"/>
        <dbReference type="ChEBI" id="CHEBI:30616"/>
        <dbReference type="ChEBI" id="CHEBI:43474"/>
        <dbReference type="ChEBI" id="CHEBI:456216"/>
        <dbReference type="EC" id="5.6.2.4"/>
    </reaction>
</comment>
<dbReference type="GO" id="GO:0043138">
    <property type="term" value="F:3'-5' DNA helicase activity"/>
    <property type="evidence" value="ECO:0007669"/>
    <property type="project" value="UniProtKB-EC"/>
</dbReference>
<dbReference type="Proteomes" id="UP000182840">
    <property type="component" value="Chromosome"/>
</dbReference>
<dbReference type="InterPro" id="IPR011604">
    <property type="entry name" value="PDDEXK-like_dom_sf"/>
</dbReference>
<evidence type="ECO:0000256" key="7">
    <source>
        <dbReference type="ARBA" id="ARBA00022839"/>
    </source>
</evidence>
<dbReference type="PANTHER" id="PTHR11070:SF2">
    <property type="entry name" value="ATP-DEPENDENT DNA HELICASE SRS2"/>
    <property type="match status" value="1"/>
</dbReference>
<dbReference type="SUPFAM" id="SSF52540">
    <property type="entry name" value="P-loop containing nucleoside triphosphate hydrolases"/>
    <property type="match status" value="1"/>
</dbReference>
<dbReference type="RefSeq" id="WP_072601448.1">
    <property type="nucleotide sequence ID" value="NZ_CP018171.1"/>
</dbReference>
<accession>A0A1L3SL20</accession>
<dbReference type="GO" id="GO:0005524">
    <property type="term" value="F:ATP binding"/>
    <property type="evidence" value="ECO:0007669"/>
    <property type="project" value="UniProtKB-UniRule"/>
</dbReference>
<feature type="domain" description="UvrD-like helicase C-terminal" evidence="18">
    <location>
        <begin position="292"/>
        <end position="562"/>
    </location>
</feature>
<evidence type="ECO:0000313" key="19">
    <source>
        <dbReference type="EMBL" id="APH70035.1"/>
    </source>
</evidence>
<dbReference type="GO" id="GO:0003677">
    <property type="term" value="F:DNA binding"/>
    <property type="evidence" value="ECO:0007669"/>
    <property type="project" value="UniProtKB-KW"/>
</dbReference>
<dbReference type="PROSITE" id="PS51217">
    <property type="entry name" value="UVRD_HELICASE_CTER"/>
    <property type="match status" value="1"/>
</dbReference>
<dbReference type="GO" id="GO:0000725">
    <property type="term" value="P:recombinational repair"/>
    <property type="evidence" value="ECO:0007669"/>
    <property type="project" value="TreeGrafter"/>
</dbReference>
<proteinExistence type="inferred from homology"/>
<keyword evidence="2" id="KW-0540">Nuclease</keyword>
<keyword evidence="10" id="KW-0234">DNA repair</keyword>
<evidence type="ECO:0000256" key="3">
    <source>
        <dbReference type="ARBA" id="ARBA00022741"/>
    </source>
</evidence>
<dbReference type="EC" id="5.6.2.4" evidence="13"/>
<feature type="domain" description="UvrD-like helicase ATP-binding" evidence="17">
    <location>
        <begin position="1"/>
        <end position="291"/>
    </location>
</feature>
<dbReference type="Gene3D" id="3.90.320.10">
    <property type="match status" value="1"/>
</dbReference>
<dbReference type="OrthoDB" id="9806690at2"/>
<evidence type="ECO:0000256" key="16">
    <source>
        <dbReference type="PROSITE-ProRule" id="PRU00560"/>
    </source>
</evidence>
<gene>
    <name evidence="19" type="ORF">BSQ44_00550</name>
</gene>
<dbReference type="Pfam" id="PF00580">
    <property type="entry name" value="UvrD-helicase"/>
    <property type="match status" value="1"/>
</dbReference>
<dbReference type="GO" id="GO:0004527">
    <property type="term" value="F:exonuclease activity"/>
    <property type="evidence" value="ECO:0007669"/>
    <property type="project" value="UniProtKB-KW"/>
</dbReference>
<keyword evidence="5 16" id="KW-0378">Hydrolase</keyword>
<keyword evidence="9" id="KW-0238">DNA-binding</keyword>
<evidence type="ECO:0000256" key="13">
    <source>
        <dbReference type="ARBA" id="ARBA00034808"/>
    </source>
</evidence>
<comment type="catalytic activity">
    <reaction evidence="12">
        <text>Couples ATP hydrolysis with the unwinding of duplex DNA by translocating in the 3'-5' direction.</text>
        <dbReference type="EC" id="5.6.2.4"/>
    </reaction>
</comment>
<keyword evidence="8 16" id="KW-0067">ATP-binding</keyword>
<dbReference type="Gene3D" id="3.40.50.300">
    <property type="entry name" value="P-loop containing nucleotide triphosphate hydrolases"/>
    <property type="match status" value="2"/>
</dbReference>
<dbReference type="Pfam" id="PF12705">
    <property type="entry name" value="PDDEXK_1"/>
    <property type="match status" value="1"/>
</dbReference>
<feature type="binding site" evidence="16">
    <location>
        <begin position="22"/>
        <end position="29"/>
    </location>
    <ligand>
        <name>ATP</name>
        <dbReference type="ChEBI" id="CHEBI:30616"/>
    </ligand>
</feature>
<evidence type="ECO:0000256" key="1">
    <source>
        <dbReference type="ARBA" id="ARBA00009922"/>
    </source>
</evidence>
<dbReference type="InterPro" id="IPR014016">
    <property type="entry name" value="UvrD-like_ATP-bd"/>
</dbReference>
<dbReference type="CDD" id="cd17932">
    <property type="entry name" value="DEXQc_UvrD"/>
    <property type="match status" value="1"/>
</dbReference>
<dbReference type="Pfam" id="PF13361">
    <property type="entry name" value="UvrD_C"/>
    <property type="match status" value="2"/>
</dbReference>
<dbReference type="KEGG" id="meso:BSQ44_00550"/>
<evidence type="ECO:0000256" key="10">
    <source>
        <dbReference type="ARBA" id="ARBA00023204"/>
    </source>
</evidence>
<keyword evidence="4" id="KW-0227">DNA damage</keyword>
<keyword evidence="20" id="KW-1185">Reference proteome</keyword>